<dbReference type="PROSITE" id="PS52016">
    <property type="entry name" value="TONB_DEPENDENT_REC_3"/>
    <property type="match status" value="1"/>
</dbReference>
<feature type="domain" description="TonB-dependent receptor plug" evidence="9">
    <location>
        <begin position="114"/>
        <end position="218"/>
    </location>
</feature>
<keyword evidence="2 7" id="KW-0813">Transport</keyword>
<comment type="similarity">
    <text evidence="7">Belongs to the TonB-dependent receptor family.</text>
</comment>
<evidence type="ECO:0000259" key="9">
    <source>
        <dbReference type="Pfam" id="PF07715"/>
    </source>
</evidence>
<dbReference type="Pfam" id="PF13715">
    <property type="entry name" value="CarbopepD_reg_2"/>
    <property type="match status" value="1"/>
</dbReference>
<dbReference type="Gene3D" id="2.170.130.10">
    <property type="entry name" value="TonB-dependent receptor, plug domain"/>
    <property type="match status" value="1"/>
</dbReference>
<keyword evidence="8" id="KW-0732">Signal</keyword>
<evidence type="ECO:0000256" key="4">
    <source>
        <dbReference type="ARBA" id="ARBA00022692"/>
    </source>
</evidence>
<dbReference type="InterPro" id="IPR037066">
    <property type="entry name" value="Plug_dom_sf"/>
</dbReference>
<dbReference type="InterPro" id="IPR039426">
    <property type="entry name" value="TonB-dep_rcpt-like"/>
</dbReference>
<keyword evidence="11" id="KW-1185">Reference proteome</keyword>
<dbReference type="InterPro" id="IPR023996">
    <property type="entry name" value="TonB-dep_OMP_SusC/RagA"/>
</dbReference>
<evidence type="ECO:0000256" key="6">
    <source>
        <dbReference type="ARBA" id="ARBA00023237"/>
    </source>
</evidence>
<evidence type="ECO:0000256" key="8">
    <source>
        <dbReference type="SAM" id="SignalP"/>
    </source>
</evidence>
<organism evidence="10 11">
    <name type="scientific">Hwangdonia lutea</name>
    <dbReference type="NCBI Taxonomy" id="3075823"/>
    <lineage>
        <taxon>Bacteria</taxon>
        <taxon>Pseudomonadati</taxon>
        <taxon>Bacteroidota</taxon>
        <taxon>Flavobacteriia</taxon>
        <taxon>Flavobacteriales</taxon>
        <taxon>Flavobacteriaceae</taxon>
        <taxon>Hwangdonia</taxon>
    </lineage>
</organism>
<dbReference type="EMBL" id="CP136521">
    <property type="protein sequence ID" value="WOD45182.1"/>
    <property type="molecule type" value="Genomic_DNA"/>
</dbReference>
<proteinExistence type="inferred from homology"/>
<keyword evidence="5 7" id="KW-0472">Membrane</keyword>
<dbReference type="InterPro" id="IPR036942">
    <property type="entry name" value="Beta-barrel_TonB_sf"/>
</dbReference>
<dbReference type="KEGG" id="hws:RNZ46_07900"/>
<dbReference type="AlphaFoldDB" id="A0AA97HRZ3"/>
<dbReference type="Proteomes" id="UP001302486">
    <property type="component" value="Chromosome"/>
</dbReference>
<dbReference type="NCBIfam" id="TIGR04057">
    <property type="entry name" value="SusC_RagA_signa"/>
    <property type="match status" value="1"/>
</dbReference>
<dbReference type="NCBIfam" id="TIGR04056">
    <property type="entry name" value="OMP_RagA_SusC"/>
    <property type="match status" value="1"/>
</dbReference>
<evidence type="ECO:0000256" key="7">
    <source>
        <dbReference type="PROSITE-ProRule" id="PRU01360"/>
    </source>
</evidence>
<dbReference type="SUPFAM" id="SSF56935">
    <property type="entry name" value="Porins"/>
    <property type="match status" value="1"/>
</dbReference>
<dbReference type="SUPFAM" id="SSF49464">
    <property type="entry name" value="Carboxypeptidase regulatory domain-like"/>
    <property type="match status" value="1"/>
</dbReference>
<dbReference type="RefSeq" id="WP_316984838.1">
    <property type="nucleotide sequence ID" value="NZ_CP136521.1"/>
</dbReference>
<dbReference type="Gene3D" id="2.60.40.1120">
    <property type="entry name" value="Carboxypeptidase-like, regulatory domain"/>
    <property type="match status" value="1"/>
</dbReference>
<accession>A0AA97HRZ3</accession>
<comment type="subcellular location">
    <subcellularLocation>
        <location evidence="1 7">Cell outer membrane</location>
        <topology evidence="1 7">Multi-pass membrane protein</topology>
    </subcellularLocation>
</comment>
<evidence type="ECO:0000256" key="5">
    <source>
        <dbReference type="ARBA" id="ARBA00023136"/>
    </source>
</evidence>
<evidence type="ECO:0000256" key="2">
    <source>
        <dbReference type="ARBA" id="ARBA00022448"/>
    </source>
</evidence>
<dbReference type="InterPro" id="IPR008969">
    <property type="entry name" value="CarboxyPept-like_regulatory"/>
</dbReference>
<name>A0AA97HRZ3_9FLAO</name>
<dbReference type="Gene3D" id="2.40.170.20">
    <property type="entry name" value="TonB-dependent receptor, beta-barrel domain"/>
    <property type="match status" value="1"/>
</dbReference>
<feature type="chain" id="PRO_5041688950" evidence="8">
    <location>
        <begin position="20"/>
        <end position="1008"/>
    </location>
</feature>
<dbReference type="GO" id="GO:0009279">
    <property type="term" value="C:cell outer membrane"/>
    <property type="evidence" value="ECO:0007669"/>
    <property type="project" value="UniProtKB-SubCell"/>
</dbReference>
<keyword evidence="4 7" id="KW-0812">Transmembrane</keyword>
<protein>
    <submittedName>
        <fullName evidence="10">TonB-dependent receptor</fullName>
    </submittedName>
</protein>
<dbReference type="Pfam" id="PF07715">
    <property type="entry name" value="Plug"/>
    <property type="match status" value="1"/>
</dbReference>
<dbReference type="InterPro" id="IPR023997">
    <property type="entry name" value="TonB-dep_OMP_SusC/RagA_CS"/>
</dbReference>
<keyword evidence="10" id="KW-0675">Receptor</keyword>
<reference evidence="11" key="1">
    <citation type="submission" date="2024-06" db="EMBL/GenBank/DDBJ databases">
        <title>Hwangdonia haimaensis gen. nov., sp. nov., a member of the family Flavobacteriaceae isolated from the haima cold seep.</title>
        <authorList>
            <person name="Li J."/>
        </authorList>
    </citation>
    <scope>NUCLEOTIDE SEQUENCE [LARGE SCALE GENOMIC DNA]</scope>
    <source>
        <strain evidence="11">SCSIO 19198</strain>
    </source>
</reference>
<evidence type="ECO:0000256" key="3">
    <source>
        <dbReference type="ARBA" id="ARBA00022452"/>
    </source>
</evidence>
<evidence type="ECO:0000256" key="1">
    <source>
        <dbReference type="ARBA" id="ARBA00004571"/>
    </source>
</evidence>
<evidence type="ECO:0000313" key="11">
    <source>
        <dbReference type="Proteomes" id="UP001302486"/>
    </source>
</evidence>
<keyword evidence="6 7" id="KW-0998">Cell outer membrane</keyword>
<dbReference type="InterPro" id="IPR012910">
    <property type="entry name" value="Plug_dom"/>
</dbReference>
<sequence>MKTRLTLLLIFLFSVHAYAQEILVSGTVVSAEDNIPVPGVSVIVTGTSRGVSTDFDGNYSIKVQSGEVLEFSFLGFKSQSVTITNQTTVNISLQPDIAALDEVVVVGYGTQKRADLTSAIVTIEPEELQKVQASQVVQGFQGQVAGVQISSLGSPGDTPEINIRGINSLFGNSAPLFVVDGMFYNNIDFLNASEIQDLSILKDASAAAIYGVRAANGVVLITTKGGKFNRDAQIEYTTNYGIQRAQNILKMANAEQFTTFALESGSASEIASIDDAFQRFGRSRVNPNIPNVNTDWYKEVLREAPMYSHDLQINGGTESIAYSVGGNYLLQKGILDMKNDYKRFNLRARIDAKVNNWLKVGANFLNSRAIKYDDESSAWQLTYYAVPILPVFDSNFTDADPLPYADAREIGYRGSQNPFPLLDNSDRRGERRRSTINIYTDISLIPEKLNFKTTLSYNNRNNNERIVLLPYFVSDNFQRTIEQSSITRNNSVQENYILDNVLTYSNTLGDHDFTLMAGTSYRDDYFRSFGTRGNFDPGAAFVRNNDKTWYISNTAEDSRISYDGGSVAYGFSYFGRASYKFQDKYIAYATFRAEGSNKYEETYVYLPAFGLGWVASEESFMKGTEFIDFLKFRAGWGRLANDAVPASIPQSANTISTVFDDTLINGFSFSTNADDLGWEFTEEANVGLTAKLFDNSLSLEADYFIKDTKNLAIPVLPLVGTDVSQQNVGSVRNKGFEIAATYKGKITEDLGFTVSGNFSSIDNEITDLEGQPHIDRGSAEFRQRLAVGQPINVFYGWQTDGVYQTPEEIAADPLAQAAIAEGIEIKPGYFKYKDLEPDGLLDANDRTYIGAPVPTYYYGGNLGLNYKNWEVSAQFYGQGGNVILNRNRAEVIRTQGRNIDAELAINRWHGEGTTNAFPSSEGYRQLWNQRMSGFWLEKGDFFRIQNIQLAYTLKHNNLPEMRFTLTADRPFQWASSFNGFNPEVGFDGIDLRTYPVPAVYSFGLNVKL</sequence>
<feature type="signal peptide" evidence="8">
    <location>
        <begin position="1"/>
        <end position="19"/>
    </location>
</feature>
<evidence type="ECO:0000313" key="10">
    <source>
        <dbReference type="EMBL" id="WOD45182.1"/>
    </source>
</evidence>
<keyword evidence="3 7" id="KW-1134">Transmembrane beta strand</keyword>
<gene>
    <name evidence="10" type="ORF">RNZ46_07900</name>
</gene>